<accession>A0A448F7D0</accession>
<proteinExistence type="inferred from homology"/>
<sequence length="577" mass="62061">MSFFLSVLPIILLIYLMVKRNALPSYVALPWIATLVMGVHLLHFNTDIVTISANVTSAIVAVQTPITVIFGAILFNRFSEVSGATDIMRKWLGNINPNPVAQLMIIGWAFAFMIEGASGFGTPAAIAAPILMGLGFNPLKVAMLTLIMNSVPVSFGAVGTPTWFGFGPLKLSEDMILEIGSMTALIHAVAALVIPLLALRVLVSWSEIRKNLVFIYISIFACVIPYLLLAQVNYEFPSLVGGAIGLFISVWVANRNIGLTKVENTLDRNAVTTGKVVKALFPTGLLIAFLIVTRIHQLPFKAMMNDTTVWFSTVLGSLGTFEISKGLIFSLKNIFGSDVSSSYKLLYVPALIPFIITVLIAIPVFGVSGAKVKDIFTSSLKQSKNPFIALMGALVMVNLMLVGGEHSMVKIIGRTFAEITGNDWTIFSSFLGAVGSFFSGSNTVSNLTFGSVQLSTAETTGISVALVLALQSVGGAMGNMVCINNIVAVCSVLNIQNKEGTIIKTTIVPMVVYSIIAALCATFLIPLLFEPTLISGMKEISWLGIYPYVETLVPQVILLIAALFALVYMKYQSRKSA</sequence>
<evidence type="ECO:0000256" key="2">
    <source>
        <dbReference type="ARBA" id="ARBA00010100"/>
    </source>
</evidence>
<feature type="transmembrane region" description="Helical" evidence="8">
    <location>
        <begin position="424"/>
        <end position="442"/>
    </location>
</feature>
<feature type="transmembrane region" description="Helical" evidence="8">
    <location>
        <begin position="275"/>
        <end position="295"/>
    </location>
</feature>
<dbReference type="EMBL" id="LR134327">
    <property type="protein sequence ID" value="VEF41548.1"/>
    <property type="molecule type" value="Genomic_DNA"/>
</dbReference>
<feature type="transmembrane region" description="Helical" evidence="8">
    <location>
        <begin position="507"/>
        <end position="529"/>
    </location>
</feature>
<dbReference type="InterPro" id="IPR003804">
    <property type="entry name" value="Lactate_perm"/>
</dbReference>
<evidence type="ECO:0000256" key="8">
    <source>
        <dbReference type="RuleBase" id="RU365092"/>
    </source>
</evidence>
<keyword evidence="6 8" id="KW-1133">Transmembrane helix</keyword>
<feature type="transmembrane region" description="Helical" evidence="8">
    <location>
        <begin position="48"/>
        <end position="75"/>
    </location>
</feature>
<dbReference type="GO" id="GO:0005886">
    <property type="term" value="C:plasma membrane"/>
    <property type="evidence" value="ECO:0007669"/>
    <property type="project" value="UniProtKB-SubCell"/>
</dbReference>
<evidence type="ECO:0000256" key="7">
    <source>
        <dbReference type="ARBA" id="ARBA00023136"/>
    </source>
</evidence>
<protein>
    <recommendedName>
        <fullName evidence="8">L-lactate permease</fullName>
    </recommendedName>
</protein>
<organism evidence="9 10">
    <name type="scientific">Aggregatibacter aphrophilus ATCC 33389</name>
    <dbReference type="NCBI Taxonomy" id="985008"/>
    <lineage>
        <taxon>Bacteria</taxon>
        <taxon>Pseudomonadati</taxon>
        <taxon>Pseudomonadota</taxon>
        <taxon>Gammaproteobacteria</taxon>
        <taxon>Pasteurellales</taxon>
        <taxon>Pasteurellaceae</taxon>
        <taxon>Aggregatibacter</taxon>
    </lineage>
</organism>
<evidence type="ECO:0000256" key="3">
    <source>
        <dbReference type="ARBA" id="ARBA00022448"/>
    </source>
</evidence>
<feature type="transmembrane region" description="Helical" evidence="8">
    <location>
        <begin position="120"/>
        <end position="139"/>
    </location>
</feature>
<dbReference type="AlphaFoldDB" id="A0A448F7D0"/>
<dbReference type="Pfam" id="PF02652">
    <property type="entry name" value="Lactate_perm"/>
    <property type="match status" value="1"/>
</dbReference>
<evidence type="ECO:0000313" key="10">
    <source>
        <dbReference type="Proteomes" id="UP000272690"/>
    </source>
</evidence>
<comment type="function">
    <text evidence="8">Uptake of L-lactate across the membrane. Can also transport D-lactate and glycolate.</text>
</comment>
<keyword evidence="5 8" id="KW-0812">Transmembrane</keyword>
<feature type="transmembrane region" description="Helical" evidence="8">
    <location>
        <begin position="552"/>
        <end position="571"/>
    </location>
</feature>
<keyword evidence="3 8" id="KW-0813">Transport</keyword>
<feature type="transmembrane region" description="Helical" evidence="8">
    <location>
        <begin position="236"/>
        <end position="254"/>
    </location>
</feature>
<evidence type="ECO:0000256" key="4">
    <source>
        <dbReference type="ARBA" id="ARBA00022475"/>
    </source>
</evidence>
<reference evidence="9 10" key="1">
    <citation type="submission" date="2018-12" db="EMBL/GenBank/DDBJ databases">
        <authorList>
            <consortium name="Pathogen Informatics"/>
        </authorList>
    </citation>
    <scope>NUCLEOTIDE SEQUENCE [LARGE SCALE GENOMIC DNA]</scope>
    <source>
        <strain evidence="9 10">NCTC5906</strain>
    </source>
</reference>
<dbReference type="Proteomes" id="UP000272690">
    <property type="component" value="Chromosome"/>
</dbReference>
<keyword evidence="8" id="KW-0997">Cell inner membrane</keyword>
<feature type="transmembrane region" description="Helical" evidence="8">
    <location>
        <begin position="212"/>
        <end position="230"/>
    </location>
</feature>
<feature type="transmembrane region" description="Helical" evidence="8">
    <location>
        <begin position="386"/>
        <end position="403"/>
    </location>
</feature>
<dbReference type="PANTHER" id="PTHR30003">
    <property type="entry name" value="L-LACTATE PERMEASE"/>
    <property type="match status" value="1"/>
</dbReference>
<evidence type="ECO:0000313" key="9">
    <source>
        <dbReference type="EMBL" id="VEF41548.1"/>
    </source>
</evidence>
<evidence type="ECO:0000256" key="1">
    <source>
        <dbReference type="ARBA" id="ARBA00004651"/>
    </source>
</evidence>
<name>A0A448F7D0_AGGAP</name>
<feature type="transmembrane region" description="Helical" evidence="8">
    <location>
        <begin position="95"/>
        <end position="114"/>
    </location>
</feature>
<comment type="caution">
    <text evidence="8">Lacks conserved residue(s) required for the propagation of feature annotation.</text>
</comment>
<keyword evidence="4" id="KW-1003">Cell membrane</keyword>
<gene>
    <name evidence="9" type="primary">lldP</name>
    <name evidence="9" type="ORF">NCTC5906_00513</name>
</gene>
<dbReference type="GO" id="GO:0015129">
    <property type="term" value="F:lactate transmembrane transporter activity"/>
    <property type="evidence" value="ECO:0007669"/>
    <property type="project" value="UniProtKB-UniRule"/>
</dbReference>
<evidence type="ECO:0000256" key="6">
    <source>
        <dbReference type="ARBA" id="ARBA00022989"/>
    </source>
</evidence>
<feature type="transmembrane region" description="Helical" evidence="8">
    <location>
        <begin position="146"/>
        <end position="164"/>
    </location>
</feature>
<keyword evidence="7 8" id="KW-0472">Membrane</keyword>
<dbReference type="GO" id="GO:0015295">
    <property type="term" value="F:solute:proton symporter activity"/>
    <property type="evidence" value="ECO:0007669"/>
    <property type="project" value="TreeGrafter"/>
</dbReference>
<feature type="transmembrane region" description="Helical" evidence="8">
    <location>
        <begin position="462"/>
        <end position="495"/>
    </location>
</feature>
<dbReference type="NCBIfam" id="TIGR00795">
    <property type="entry name" value="lctP"/>
    <property type="match status" value="1"/>
</dbReference>
<feature type="transmembrane region" description="Helical" evidence="8">
    <location>
        <begin position="307"/>
        <end position="324"/>
    </location>
</feature>
<comment type="subcellular location">
    <subcellularLocation>
        <location evidence="8">Cell inner membrane</location>
        <topology evidence="8">Multi-pass membrane protein</topology>
    </subcellularLocation>
    <subcellularLocation>
        <location evidence="1">Cell membrane</location>
        <topology evidence="1">Multi-pass membrane protein</topology>
    </subcellularLocation>
</comment>
<evidence type="ECO:0000256" key="5">
    <source>
        <dbReference type="ARBA" id="ARBA00022692"/>
    </source>
</evidence>
<comment type="similarity">
    <text evidence="2 8">Belongs to the lactate permease family.</text>
</comment>
<feature type="transmembrane region" description="Helical" evidence="8">
    <location>
        <begin position="345"/>
        <end position="366"/>
    </location>
</feature>
<feature type="transmembrane region" description="Helical" evidence="8">
    <location>
        <begin position="184"/>
        <end position="203"/>
    </location>
</feature>
<dbReference type="PANTHER" id="PTHR30003:SF0">
    <property type="entry name" value="GLYCOLATE PERMEASE GLCA-RELATED"/>
    <property type="match status" value="1"/>
</dbReference>